<dbReference type="PROSITE" id="PS51935">
    <property type="entry name" value="NLPC_P60"/>
    <property type="match status" value="1"/>
</dbReference>
<keyword evidence="4" id="KW-0788">Thiol protease</keyword>
<protein>
    <submittedName>
        <fullName evidence="6">NlpC/P60 family protein</fullName>
    </submittedName>
</protein>
<dbReference type="InterPro" id="IPR041382">
    <property type="entry name" value="SH3_16"/>
</dbReference>
<accession>A0A2V3TY71</accession>
<dbReference type="PANTHER" id="PTHR47053">
    <property type="entry name" value="MUREIN DD-ENDOPEPTIDASE MEPH-RELATED"/>
    <property type="match status" value="1"/>
</dbReference>
<dbReference type="AlphaFoldDB" id="A0A2V3TY71"/>
<dbReference type="Proteomes" id="UP000248021">
    <property type="component" value="Unassembled WGS sequence"/>
</dbReference>
<dbReference type="SUPFAM" id="SSF54001">
    <property type="entry name" value="Cysteine proteinases"/>
    <property type="match status" value="1"/>
</dbReference>
<organism evidence="6 7">
    <name type="scientific">Chelatococcus asaccharovorans</name>
    <dbReference type="NCBI Taxonomy" id="28210"/>
    <lineage>
        <taxon>Bacteria</taxon>
        <taxon>Pseudomonadati</taxon>
        <taxon>Pseudomonadota</taxon>
        <taxon>Alphaproteobacteria</taxon>
        <taxon>Hyphomicrobiales</taxon>
        <taxon>Chelatococcaceae</taxon>
        <taxon>Chelatococcus</taxon>
    </lineage>
</organism>
<dbReference type="RefSeq" id="WP_110377175.1">
    <property type="nucleotide sequence ID" value="NZ_JAHBRY010000001.1"/>
</dbReference>
<comment type="similarity">
    <text evidence="1">Belongs to the peptidase C40 family.</text>
</comment>
<dbReference type="GO" id="GO:0006508">
    <property type="term" value="P:proteolysis"/>
    <property type="evidence" value="ECO:0007669"/>
    <property type="project" value="UniProtKB-KW"/>
</dbReference>
<dbReference type="PANTHER" id="PTHR47053:SF1">
    <property type="entry name" value="MUREIN DD-ENDOPEPTIDASE MEPH-RELATED"/>
    <property type="match status" value="1"/>
</dbReference>
<dbReference type="InterPro" id="IPR000064">
    <property type="entry name" value="NLP_P60_dom"/>
</dbReference>
<dbReference type="Gene3D" id="3.90.1720.10">
    <property type="entry name" value="endopeptidase domain like (from Nostoc punctiforme)"/>
    <property type="match status" value="1"/>
</dbReference>
<dbReference type="Pfam" id="PF00877">
    <property type="entry name" value="NLPC_P60"/>
    <property type="match status" value="1"/>
</dbReference>
<evidence type="ECO:0000256" key="4">
    <source>
        <dbReference type="ARBA" id="ARBA00022807"/>
    </source>
</evidence>
<keyword evidence="2" id="KW-0645">Protease</keyword>
<evidence type="ECO:0000256" key="3">
    <source>
        <dbReference type="ARBA" id="ARBA00022801"/>
    </source>
</evidence>
<dbReference type="InterPro" id="IPR038765">
    <property type="entry name" value="Papain-like_cys_pep_sf"/>
</dbReference>
<evidence type="ECO:0000313" key="7">
    <source>
        <dbReference type="Proteomes" id="UP000248021"/>
    </source>
</evidence>
<dbReference type="Pfam" id="PF18348">
    <property type="entry name" value="SH3_16"/>
    <property type="match status" value="1"/>
</dbReference>
<keyword evidence="7" id="KW-1185">Reference proteome</keyword>
<dbReference type="EMBL" id="QJJK01000011">
    <property type="protein sequence ID" value="PXW54730.1"/>
    <property type="molecule type" value="Genomic_DNA"/>
</dbReference>
<keyword evidence="3" id="KW-0378">Hydrolase</keyword>
<comment type="caution">
    <text evidence="6">The sequence shown here is derived from an EMBL/GenBank/DDBJ whole genome shotgun (WGS) entry which is preliminary data.</text>
</comment>
<reference evidence="6 7" key="1">
    <citation type="submission" date="2018-05" db="EMBL/GenBank/DDBJ databases">
        <title>Genomic Encyclopedia of Type Strains, Phase IV (KMG-IV): sequencing the most valuable type-strain genomes for metagenomic binning, comparative biology and taxonomic classification.</title>
        <authorList>
            <person name="Goeker M."/>
        </authorList>
    </citation>
    <scope>NUCLEOTIDE SEQUENCE [LARGE SCALE GENOMIC DNA]</scope>
    <source>
        <strain evidence="6 7">DSM 6462</strain>
    </source>
</reference>
<evidence type="ECO:0000259" key="5">
    <source>
        <dbReference type="PROSITE" id="PS51935"/>
    </source>
</evidence>
<dbReference type="OrthoDB" id="9813368at2"/>
<feature type="domain" description="NlpC/P60" evidence="5">
    <location>
        <begin position="159"/>
        <end position="287"/>
    </location>
</feature>
<dbReference type="GO" id="GO:0008234">
    <property type="term" value="F:cysteine-type peptidase activity"/>
    <property type="evidence" value="ECO:0007669"/>
    <property type="project" value="UniProtKB-KW"/>
</dbReference>
<dbReference type="InterPro" id="IPR051202">
    <property type="entry name" value="Peptidase_C40"/>
</dbReference>
<sequence>MNAFDPRLTAARPDIAAAHLRGTVDAKAFVTPQLLRVTAPTAPLRREPVPDAPLDTEALAGEPVAVYEEREGWVWGQLLRDGYVGYLPAEALGRPSLPPDHAVTVPRTFVFPGPSIKLPPLSALPYAAEIAVAATGPAPFARLADGGFVFARHIAPLRAWRDRDFVATAERFLGVPYLWGGKTVLGIDCSGLVQVSLRAAGVNWPRDTYRQEQSPAAAPVAGGEQGHGLARGDLVYWKGHVGIMVDAERLLHANAHHMMVVIEPLIDVVERSLSRGGWPITSVKRLAFPKTAGV</sequence>
<name>A0A2V3TY71_9HYPH</name>
<evidence type="ECO:0000313" key="6">
    <source>
        <dbReference type="EMBL" id="PXW54730.1"/>
    </source>
</evidence>
<proteinExistence type="inferred from homology"/>
<dbReference type="Gene3D" id="2.30.30.40">
    <property type="entry name" value="SH3 Domains"/>
    <property type="match status" value="1"/>
</dbReference>
<evidence type="ECO:0000256" key="2">
    <source>
        <dbReference type="ARBA" id="ARBA00022670"/>
    </source>
</evidence>
<evidence type="ECO:0000256" key="1">
    <source>
        <dbReference type="ARBA" id="ARBA00007074"/>
    </source>
</evidence>
<gene>
    <name evidence="6" type="ORF">C7450_111263</name>
</gene>